<protein>
    <submittedName>
        <fullName evidence="2">Uncharacterized protein</fullName>
    </submittedName>
</protein>
<evidence type="ECO:0000313" key="2">
    <source>
        <dbReference type="EMBL" id="GEC27427.1"/>
    </source>
</evidence>
<feature type="compositionally biased region" description="Low complexity" evidence="1">
    <location>
        <begin position="13"/>
        <end position="29"/>
    </location>
</feature>
<reference evidence="2 3" key="1">
    <citation type="submission" date="2019-06" db="EMBL/GenBank/DDBJ databases">
        <title>Whole genome shotgun sequence of Pseudonocardia saturnea NBRC 14499.</title>
        <authorList>
            <person name="Hosoyama A."/>
            <person name="Uohara A."/>
            <person name="Ohji S."/>
            <person name="Ichikawa N."/>
        </authorList>
    </citation>
    <scope>NUCLEOTIDE SEQUENCE [LARGE SCALE GENOMIC DNA]</scope>
    <source>
        <strain evidence="2 3">NBRC 14499</strain>
    </source>
</reference>
<dbReference type="EMBL" id="BJNH01000054">
    <property type="protein sequence ID" value="GEC27427.1"/>
    <property type="molecule type" value="Genomic_DNA"/>
</dbReference>
<name>A0ABQ0S3E0_9PSEU</name>
<proteinExistence type="predicted"/>
<feature type="region of interest" description="Disordered" evidence="1">
    <location>
        <begin position="1"/>
        <end position="204"/>
    </location>
</feature>
<evidence type="ECO:0000256" key="1">
    <source>
        <dbReference type="SAM" id="MobiDB-lite"/>
    </source>
</evidence>
<feature type="compositionally biased region" description="Basic and acidic residues" evidence="1">
    <location>
        <begin position="88"/>
        <end position="98"/>
    </location>
</feature>
<organism evidence="2 3">
    <name type="scientific">Pseudonocardia saturnea</name>
    <dbReference type="NCBI Taxonomy" id="33909"/>
    <lineage>
        <taxon>Bacteria</taxon>
        <taxon>Bacillati</taxon>
        <taxon>Actinomycetota</taxon>
        <taxon>Actinomycetes</taxon>
        <taxon>Pseudonocardiales</taxon>
        <taxon>Pseudonocardiaceae</taxon>
        <taxon>Pseudonocardia</taxon>
    </lineage>
</organism>
<gene>
    <name evidence="2" type="ORF">PSA01_44560</name>
</gene>
<feature type="compositionally biased region" description="Basic and acidic residues" evidence="1">
    <location>
        <begin position="66"/>
        <end position="76"/>
    </location>
</feature>
<feature type="compositionally biased region" description="Basic and acidic residues" evidence="1">
    <location>
        <begin position="109"/>
        <end position="119"/>
    </location>
</feature>
<accession>A0ABQ0S3E0</accession>
<sequence length="204" mass="21247">MGRYRGAADRPGALRATADRAAAGAGRAGPLPNGSPAHARSSTPDGSGKHVFHSLGHIDGAPGMPDRGDRGSDHRSTPYTIHTGRNRIRNDHEPDEQRTSQARNALAAPEHDPGRRRPEPIPQAPSDNSGNHPELSPNSSRARPPRPPENGGENPKILRATPRRNAHTGAGRTSLAVTESGRPATGGRPGGDAAGAIGEAPEIH</sequence>
<keyword evidence="3" id="KW-1185">Reference proteome</keyword>
<comment type="caution">
    <text evidence="2">The sequence shown here is derived from an EMBL/GenBank/DDBJ whole genome shotgun (WGS) entry which is preliminary data.</text>
</comment>
<evidence type="ECO:0000313" key="3">
    <source>
        <dbReference type="Proteomes" id="UP000320693"/>
    </source>
</evidence>
<dbReference type="Proteomes" id="UP000320693">
    <property type="component" value="Unassembled WGS sequence"/>
</dbReference>